<evidence type="ECO:0000313" key="8">
    <source>
        <dbReference type="Proteomes" id="UP000653454"/>
    </source>
</evidence>
<dbReference type="InterPro" id="IPR010666">
    <property type="entry name" value="Znf_GRF"/>
</dbReference>
<dbReference type="Gene3D" id="3.30.65.10">
    <property type="entry name" value="Bacterial Topoisomerase I, domain 1"/>
    <property type="match status" value="1"/>
</dbReference>
<evidence type="ECO:0000256" key="5">
    <source>
        <dbReference type="SAM" id="MobiDB-lite"/>
    </source>
</evidence>
<feature type="compositionally biased region" description="Gly residues" evidence="5">
    <location>
        <begin position="341"/>
        <end position="353"/>
    </location>
</feature>
<evidence type="ECO:0000256" key="4">
    <source>
        <dbReference type="PROSITE-ProRule" id="PRU01343"/>
    </source>
</evidence>
<keyword evidence="2 4" id="KW-0863">Zinc-finger</keyword>
<accession>A0A8S4GEM6</accession>
<feature type="region of interest" description="Disordered" evidence="5">
    <location>
        <begin position="108"/>
        <end position="134"/>
    </location>
</feature>
<dbReference type="PROSITE" id="PS51999">
    <property type="entry name" value="ZF_GRF"/>
    <property type="match status" value="2"/>
</dbReference>
<dbReference type="PANTHER" id="PTHR33680">
    <property type="entry name" value="OS07G0190500 PROTEIN"/>
    <property type="match status" value="1"/>
</dbReference>
<feature type="region of interest" description="Disordered" evidence="5">
    <location>
        <begin position="212"/>
        <end position="238"/>
    </location>
</feature>
<reference evidence="7" key="1">
    <citation type="submission" date="2020-11" db="EMBL/GenBank/DDBJ databases">
        <authorList>
            <person name="Whiteford S."/>
        </authorList>
    </citation>
    <scope>NUCLEOTIDE SEQUENCE</scope>
</reference>
<feature type="compositionally biased region" description="Gly residues" evidence="5">
    <location>
        <begin position="323"/>
        <end position="333"/>
    </location>
</feature>
<name>A0A8S4GEM6_PLUXY</name>
<evidence type="ECO:0000256" key="1">
    <source>
        <dbReference type="ARBA" id="ARBA00022723"/>
    </source>
</evidence>
<protein>
    <submittedName>
        <fullName evidence="7">(diamondback moth) hypothetical protein</fullName>
    </submittedName>
</protein>
<evidence type="ECO:0000256" key="3">
    <source>
        <dbReference type="ARBA" id="ARBA00022833"/>
    </source>
</evidence>
<feature type="domain" description="GRF-type" evidence="6">
    <location>
        <begin position="165"/>
        <end position="208"/>
    </location>
</feature>
<keyword evidence="1" id="KW-0479">Metal-binding</keyword>
<comment type="caution">
    <text evidence="7">The sequence shown here is derived from an EMBL/GenBank/DDBJ whole genome shotgun (WGS) entry which is preliminary data.</text>
</comment>
<feature type="region of interest" description="Disordered" evidence="5">
    <location>
        <begin position="314"/>
        <end position="373"/>
    </location>
</feature>
<evidence type="ECO:0000259" key="6">
    <source>
        <dbReference type="PROSITE" id="PS51999"/>
    </source>
</evidence>
<dbReference type="AlphaFoldDB" id="A0A8S4GEM6"/>
<dbReference type="Proteomes" id="UP000653454">
    <property type="component" value="Unassembled WGS sequence"/>
</dbReference>
<gene>
    <name evidence="7" type="ORF">PLXY2_LOCUS15582</name>
</gene>
<dbReference type="PANTHER" id="PTHR33680:SF1">
    <property type="entry name" value="OS05G0489500 PROTEIN"/>
    <property type="match status" value="1"/>
</dbReference>
<dbReference type="Pfam" id="PF06839">
    <property type="entry name" value="Zn_ribbon_GRF"/>
    <property type="match status" value="2"/>
</dbReference>
<proteinExistence type="predicted"/>
<keyword evidence="8" id="KW-1185">Reference proteome</keyword>
<feature type="domain" description="GRF-type" evidence="6">
    <location>
        <begin position="267"/>
        <end position="309"/>
    </location>
</feature>
<evidence type="ECO:0000313" key="7">
    <source>
        <dbReference type="EMBL" id="CAG9137322.1"/>
    </source>
</evidence>
<feature type="compositionally biased region" description="Low complexity" evidence="5">
    <location>
        <begin position="110"/>
        <end position="125"/>
    </location>
</feature>
<keyword evidence="3" id="KW-0862">Zinc</keyword>
<evidence type="ECO:0000256" key="2">
    <source>
        <dbReference type="ARBA" id="ARBA00022771"/>
    </source>
</evidence>
<dbReference type="GO" id="GO:0008270">
    <property type="term" value="F:zinc ion binding"/>
    <property type="evidence" value="ECO:0007669"/>
    <property type="project" value="UniProtKB-KW"/>
</dbReference>
<organism evidence="7 8">
    <name type="scientific">Plutella xylostella</name>
    <name type="common">Diamondback moth</name>
    <name type="synonym">Plutella maculipennis</name>
    <dbReference type="NCBI Taxonomy" id="51655"/>
    <lineage>
        <taxon>Eukaryota</taxon>
        <taxon>Metazoa</taxon>
        <taxon>Ecdysozoa</taxon>
        <taxon>Arthropoda</taxon>
        <taxon>Hexapoda</taxon>
        <taxon>Insecta</taxon>
        <taxon>Pterygota</taxon>
        <taxon>Neoptera</taxon>
        <taxon>Endopterygota</taxon>
        <taxon>Lepidoptera</taxon>
        <taxon>Glossata</taxon>
        <taxon>Ditrysia</taxon>
        <taxon>Yponomeutoidea</taxon>
        <taxon>Plutellidae</taxon>
        <taxon>Plutella</taxon>
    </lineage>
</organism>
<sequence length="373" mass="37424">MKCPSCGNTMSLRRAAAAAGAGGAGAARLYVGCAGYPACRHALWLPPLVKDATLTEDTCPQCGPDFKLVELSWSNNSVQHLYPAGHRACLGGCDPRLLAVLGARPPRPVAPARARPAVNNTATRPAAPPAAPACARPAVNNTVARPAAPPAPPAPPAAGDNAVECGCRRPALLLTVRKQNANCGKKFYKCAVGKDNGGCDFFLWAPEGAAEAGAGGGAEADSGRGSWSDVSSQGAGAARGWGALGGGAAPARGGGGRGGGGGDDVRCDCGEPCKRLTVQKEGANRGRQFLGCARDYSRRCQFFQWADDAPPAAGAGAEWGDSGYSGGGGGGSRGRARGGRGRGGGDAGAGGRRCGLCRQPGHTRARCPQAAND</sequence>
<dbReference type="EMBL" id="CAJHNJ030000207">
    <property type="protein sequence ID" value="CAG9137322.1"/>
    <property type="molecule type" value="Genomic_DNA"/>
</dbReference>